<dbReference type="AlphaFoldDB" id="A0A511MA84"/>
<reference evidence="1 2" key="1">
    <citation type="submission" date="2019-07" db="EMBL/GenBank/DDBJ databases">
        <title>Whole genome shotgun sequence of Nocardia ninae NBRC 108245.</title>
        <authorList>
            <person name="Hosoyama A."/>
            <person name="Uohara A."/>
            <person name="Ohji S."/>
            <person name="Ichikawa N."/>
        </authorList>
    </citation>
    <scope>NUCLEOTIDE SEQUENCE [LARGE SCALE GENOMIC DNA]</scope>
    <source>
        <strain evidence="1 2">NBRC 108245</strain>
    </source>
</reference>
<dbReference type="EMBL" id="BJXA01000009">
    <property type="protein sequence ID" value="GEM37411.1"/>
    <property type="molecule type" value="Genomic_DNA"/>
</dbReference>
<evidence type="ECO:0000313" key="1">
    <source>
        <dbReference type="EMBL" id="GEM37411.1"/>
    </source>
</evidence>
<organism evidence="1 2">
    <name type="scientific">Nocardia ninae NBRC 108245</name>
    <dbReference type="NCBI Taxonomy" id="1210091"/>
    <lineage>
        <taxon>Bacteria</taxon>
        <taxon>Bacillati</taxon>
        <taxon>Actinomycetota</taxon>
        <taxon>Actinomycetes</taxon>
        <taxon>Mycobacteriales</taxon>
        <taxon>Nocardiaceae</taxon>
        <taxon>Nocardia</taxon>
    </lineage>
</organism>
<dbReference type="Proteomes" id="UP000321424">
    <property type="component" value="Unassembled WGS sequence"/>
</dbReference>
<dbReference type="RefSeq" id="WP_147129554.1">
    <property type="nucleotide sequence ID" value="NZ_BJXA01000009.1"/>
</dbReference>
<comment type="caution">
    <text evidence="1">The sequence shown here is derived from an EMBL/GenBank/DDBJ whole genome shotgun (WGS) entry which is preliminary data.</text>
</comment>
<evidence type="ECO:0000313" key="2">
    <source>
        <dbReference type="Proteomes" id="UP000321424"/>
    </source>
</evidence>
<accession>A0A511MA84</accession>
<gene>
    <name evidence="1" type="ORF">NN4_19300</name>
</gene>
<sequence>MKNTDIYVHPRTGAQVAVVTFTYKRDDGQKVHVSNVRVDAPLNGGVRKGIRKLGYRNVLEVSSYRYLTKREVDQTTVLRTEDSVATYARESLTKRSPGTVAADAFASGAVSARRYDRAKARRKNLAPSQITKGQVDAMARASVRAGIA</sequence>
<protein>
    <submittedName>
        <fullName evidence="1">Uncharacterized protein</fullName>
    </submittedName>
</protein>
<keyword evidence="2" id="KW-1185">Reference proteome</keyword>
<proteinExistence type="predicted"/>
<name>A0A511MA84_9NOCA</name>